<keyword evidence="2" id="KW-0812">Transmembrane</keyword>
<gene>
    <name evidence="3" type="ORF">FNL38_11082</name>
</gene>
<sequence>MRTRAPQQQPNPEPNEELSMSENTSPETNDQGDNDLDEVERRSPALIATAIALPVALIVGLVIAAVVAGKNPTLEPVALGPVPAPNAESETCVSLLDALPEDIGDFTKAELVEPAPAGAAAWQRSEGEPIVLRCGLDRPAEFDQAAALQVVNGVQWFQISGTDIGLAASTWFAVDRGEYIGITVPDGTGPTPIQEISDTISATIPQQPLDPAPIPVP</sequence>
<reference evidence="3" key="1">
    <citation type="submission" date="2019-07" db="EMBL/GenBank/DDBJ databases">
        <title>Genomic Encyclopedia of Type Strains, Phase IV (KMG-IV): sequencing the most valuable type-strain genomes for metagenomic binning, comparative biology and taxonomic classification.</title>
        <authorList>
            <person name="Goeker M."/>
        </authorList>
    </citation>
    <scope>NUCLEOTIDE SEQUENCE</scope>
    <source>
        <strain evidence="3">DSM 44596</strain>
    </source>
</reference>
<evidence type="ECO:0000256" key="2">
    <source>
        <dbReference type="SAM" id="Phobius"/>
    </source>
</evidence>
<dbReference type="InterPro" id="IPR021903">
    <property type="entry name" value="DUF3515"/>
</dbReference>
<keyword evidence="2" id="KW-1133">Transmembrane helix</keyword>
<protein>
    <submittedName>
        <fullName evidence="3">Uncharacterized protein DUF3515</fullName>
    </submittedName>
</protein>
<dbReference type="AlphaFoldDB" id="A0A652YI86"/>
<name>A0A652YI86_NOCGL</name>
<organism evidence="3">
    <name type="scientific">Nocardia globerula</name>
    <dbReference type="NCBI Taxonomy" id="1818"/>
    <lineage>
        <taxon>Bacteria</taxon>
        <taxon>Bacillati</taxon>
        <taxon>Actinomycetota</taxon>
        <taxon>Actinomycetes</taxon>
        <taxon>Mycobacteriales</taxon>
        <taxon>Nocardiaceae</taxon>
        <taxon>Nocardia</taxon>
    </lineage>
</organism>
<feature type="transmembrane region" description="Helical" evidence="2">
    <location>
        <begin position="45"/>
        <end position="68"/>
    </location>
</feature>
<comment type="caution">
    <text evidence="3">The sequence shown here is derived from an EMBL/GenBank/DDBJ whole genome shotgun (WGS) entry which is preliminary data.</text>
</comment>
<dbReference type="EMBL" id="VNIQ01000010">
    <property type="protein sequence ID" value="TYQ00958.1"/>
    <property type="molecule type" value="Genomic_DNA"/>
</dbReference>
<keyword evidence="2" id="KW-0472">Membrane</keyword>
<accession>A0A652YI86</accession>
<evidence type="ECO:0000313" key="3">
    <source>
        <dbReference type="EMBL" id="TYQ00958.1"/>
    </source>
</evidence>
<evidence type="ECO:0000256" key="1">
    <source>
        <dbReference type="SAM" id="MobiDB-lite"/>
    </source>
</evidence>
<proteinExistence type="predicted"/>
<dbReference type="Pfam" id="PF12028">
    <property type="entry name" value="DUF3515"/>
    <property type="match status" value="1"/>
</dbReference>
<feature type="compositionally biased region" description="Low complexity" evidence="1">
    <location>
        <begin position="1"/>
        <end position="10"/>
    </location>
</feature>
<feature type="region of interest" description="Disordered" evidence="1">
    <location>
        <begin position="1"/>
        <end position="36"/>
    </location>
</feature>
<feature type="compositionally biased region" description="Polar residues" evidence="1">
    <location>
        <begin position="18"/>
        <end position="29"/>
    </location>
</feature>